<keyword evidence="2" id="KW-0282">Flagellum</keyword>
<reference evidence="2 4" key="2">
    <citation type="submission" date="2018-08" db="EMBL/GenBank/DDBJ databases">
        <title>Complete genome of the Arcobacter ellisii type strain LMG 26155.</title>
        <authorList>
            <person name="Miller W.G."/>
            <person name="Yee E."/>
            <person name="Bono J.L."/>
        </authorList>
    </citation>
    <scope>NUCLEOTIDE SEQUENCE [LARGE SCALE GENOMIC DNA]</scope>
    <source>
        <strain evidence="2 4">LMG 26155</strain>
    </source>
</reference>
<gene>
    <name evidence="2" type="ORF">AELL_1415</name>
    <name evidence="3" type="ORF">CP962_08610</name>
</gene>
<evidence type="ECO:0000313" key="4">
    <source>
        <dbReference type="Proteomes" id="UP000262582"/>
    </source>
</evidence>
<sequence>MVSSINTIMYNLSLLNSRNEKVTYGLSSNEALQYGSDDSSKYNQLLSINNSVNSYSSILDRIQSSTSYNTTSDTAVSSIKTSLESAQSLILKASTDTTDSDNKETIANELESIKDYIFSLANSSASNQYLFSGNSVTTQPFVKDETTGKISYVATNDNKTVNVETNTYNNQGLNGIELLYYTNQTAQTGENLTFDENEIILDKDGNQYKLLDTDNDGVYNGLYLNGDSSQTPLSITDNGDGTFTTTNTGTTPLTSKHSVFDDLDEVINSLKQQDKNGNSITEDEADSILSSYVDKIGDIYDNVNLAHAKLGIRTASIENYESIVQTKLTNFSILQETVGAADLTALAVESQALENTYTALYSTINKVNNLSLVKYLS</sequence>
<dbReference type="EMBL" id="CP032097">
    <property type="protein sequence ID" value="AXX95078.1"/>
    <property type="molecule type" value="Genomic_DNA"/>
</dbReference>
<accession>A0A347U8A0</accession>
<keyword evidence="2" id="KW-0969">Cilium</keyword>
<name>A0A347U8A0_9BACT</name>
<dbReference type="InterPro" id="IPR001029">
    <property type="entry name" value="Flagellin_N"/>
</dbReference>
<dbReference type="SUPFAM" id="SSF64518">
    <property type="entry name" value="Phase 1 flagellin"/>
    <property type="match status" value="1"/>
</dbReference>
<feature type="domain" description="Flagellin N-terminal" evidence="1">
    <location>
        <begin position="13"/>
        <end position="134"/>
    </location>
</feature>
<dbReference type="Gene3D" id="1.20.1330.10">
    <property type="entry name" value="f41 fragment of flagellin, N-terminal domain"/>
    <property type="match status" value="2"/>
</dbReference>
<evidence type="ECO:0000313" key="2">
    <source>
        <dbReference type="EMBL" id="AXX95078.1"/>
    </source>
</evidence>
<dbReference type="PANTHER" id="PTHR42792:SF1">
    <property type="entry name" value="FLAGELLAR HOOK-ASSOCIATED PROTEIN 3"/>
    <property type="match status" value="1"/>
</dbReference>
<dbReference type="Proteomes" id="UP000262582">
    <property type="component" value="Chromosome"/>
</dbReference>
<dbReference type="EMBL" id="NXIG01000007">
    <property type="protein sequence ID" value="RXI30397.1"/>
    <property type="molecule type" value="Genomic_DNA"/>
</dbReference>
<dbReference type="GO" id="GO:0005198">
    <property type="term" value="F:structural molecule activity"/>
    <property type="evidence" value="ECO:0007669"/>
    <property type="project" value="InterPro"/>
</dbReference>
<dbReference type="KEGG" id="aell:AELL_1415"/>
<dbReference type="InterPro" id="IPR001492">
    <property type="entry name" value="Flagellin"/>
</dbReference>
<evidence type="ECO:0000313" key="3">
    <source>
        <dbReference type="EMBL" id="RXI30397.1"/>
    </source>
</evidence>
<dbReference type="GO" id="GO:0009288">
    <property type="term" value="C:bacterial-type flagellum"/>
    <property type="evidence" value="ECO:0007669"/>
    <property type="project" value="InterPro"/>
</dbReference>
<keyword evidence="2" id="KW-0966">Cell projection</keyword>
<organism evidence="3 5">
    <name type="scientific">Arcobacter ellisii</name>
    <dbReference type="NCBI Taxonomy" id="913109"/>
    <lineage>
        <taxon>Bacteria</taxon>
        <taxon>Pseudomonadati</taxon>
        <taxon>Campylobacterota</taxon>
        <taxon>Epsilonproteobacteria</taxon>
        <taxon>Campylobacterales</taxon>
        <taxon>Arcobacteraceae</taxon>
        <taxon>Arcobacter</taxon>
    </lineage>
</organism>
<dbReference type="RefSeq" id="WP_118917267.1">
    <property type="nucleotide sequence ID" value="NZ_CP032097.1"/>
</dbReference>
<dbReference type="Pfam" id="PF00669">
    <property type="entry name" value="Flagellin_N"/>
    <property type="match status" value="1"/>
</dbReference>
<proteinExistence type="predicted"/>
<evidence type="ECO:0000313" key="5">
    <source>
        <dbReference type="Proteomes" id="UP000290588"/>
    </source>
</evidence>
<reference evidence="3 5" key="1">
    <citation type="submission" date="2017-09" db="EMBL/GenBank/DDBJ databases">
        <title>Genomics of the genus Arcobacter.</title>
        <authorList>
            <person name="Perez-Cataluna A."/>
            <person name="Figueras M.J."/>
            <person name="Salas-Masso N."/>
        </authorList>
    </citation>
    <scope>NUCLEOTIDE SEQUENCE [LARGE SCALE GENOMIC DNA]</scope>
    <source>
        <strain evidence="3 5">CECT 7837</strain>
    </source>
</reference>
<dbReference type="OrthoDB" id="9758307at2"/>
<keyword evidence="4" id="KW-1185">Reference proteome</keyword>
<protein>
    <submittedName>
        <fullName evidence="2">Distal flagellar hook-filament junction protein FlgL</fullName>
    </submittedName>
</protein>
<dbReference type="AlphaFoldDB" id="A0A347U8A0"/>
<dbReference type="Proteomes" id="UP000290588">
    <property type="component" value="Unassembled WGS sequence"/>
</dbReference>
<dbReference type="PANTHER" id="PTHR42792">
    <property type="entry name" value="FLAGELLIN"/>
    <property type="match status" value="1"/>
</dbReference>
<evidence type="ECO:0000259" key="1">
    <source>
        <dbReference type="Pfam" id="PF00669"/>
    </source>
</evidence>